<reference evidence="1" key="1">
    <citation type="journal article" date="2020" name="Cell">
        <title>Large-Scale Comparative Analyses of Tick Genomes Elucidate Their Genetic Diversity and Vector Capacities.</title>
        <authorList>
            <consortium name="Tick Genome and Microbiome Consortium (TIGMIC)"/>
            <person name="Jia N."/>
            <person name="Wang J."/>
            <person name="Shi W."/>
            <person name="Du L."/>
            <person name="Sun Y."/>
            <person name="Zhan W."/>
            <person name="Jiang J.F."/>
            <person name="Wang Q."/>
            <person name="Zhang B."/>
            <person name="Ji P."/>
            <person name="Bell-Sakyi L."/>
            <person name="Cui X.M."/>
            <person name="Yuan T.T."/>
            <person name="Jiang B.G."/>
            <person name="Yang W.F."/>
            <person name="Lam T.T."/>
            <person name="Chang Q.C."/>
            <person name="Ding S.J."/>
            <person name="Wang X.J."/>
            <person name="Zhu J.G."/>
            <person name="Ruan X.D."/>
            <person name="Zhao L."/>
            <person name="Wei J.T."/>
            <person name="Ye R.Z."/>
            <person name="Que T.C."/>
            <person name="Du C.H."/>
            <person name="Zhou Y.H."/>
            <person name="Cheng J.X."/>
            <person name="Dai P.F."/>
            <person name="Guo W.B."/>
            <person name="Han X.H."/>
            <person name="Huang E.J."/>
            <person name="Li L.F."/>
            <person name="Wei W."/>
            <person name="Gao Y.C."/>
            <person name="Liu J.Z."/>
            <person name="Shao H.Z."/>
            <person name="Wang X."/>
            <person name="Wang C.C."/>
            <person name="Yang T.C."/>
            <person name="Huo Q.B."/>
            <person name="Li W."/>
            <person name="Chen H.Y."/>
            <person name="Chen S.E."/>
            <person name="Zhou L.G."/>
            <person name="Ni X.B."/>
            <person name="Tian J.H."/>
            <person name="Sheng Y."/>
            <person name="Liu T."/>
            <person name="Pan Y.S."/>
            <person name="Xia L.Y."/>
            <person name="Li J."/>
            <person name="Zhao F."/>
            <person name="Cao W.C."/>
        </authorList>
    </citation>
    <scope>NUCLEOTIDE SEQUENCE</scope>
    <source>
        <strain evidence="1">Rmic-2018</strain>
    </source>
</reference>
<dbReference type="Proteomes" id="UP000821866">
    <property type="component" value="Unassembled WGS sequence"/>
</dbReference>
<dbReference type="AlphaFoldDB" id="A0A9J6DUV1"/>
<gene>
    <name evidence="1" type="ORF">HPB51_015276</name>
</gene>
<evidence type="ECO:0000313" key="1">
    <source>
        <dbReference type="EMBL" id="KAH8025971.1"/>
    </source>
</evidence>
<sequence>MRGPSATSRAGESKSKGDASVLKQQLNHLCTRDWPALFVAGAVFYFWSIASLTSRSHEHAIERRQPLGRGAPDAVAPTPLIAAVAAGLPQSMLRWPGSGATPPGRLLDMAVRRRAVVQDSAFPDINSETVEDAEKEGRFHAAVVDAQKSGWEMCSVPSRIVSNDRIGKRRACFYGR</sequence>
<name>A0A9J6DUV1_RHIMP</name>
<accession>A0A9J6DUV1</accession>
<evidence type="ECO:0000313" key="2">
    <source>
        <dbReference type="Proteomes" id="UP000821866"/>
    </source>
</evidence>
<proteinExistence type="predicted"/>
<comment type="caution">
    <text evidence="1">The sequence shown here is derived from an EMBL/GenBank/DDBJ whole genome shotgun (WGS) entry which is preliminary data.</text>
</comment>
<reference evidence="1" key="2">
    <citation type="submission" date="2021-09" db="EMBL/GenBank/DDBJ databases">
        <authorList>
            <person name="Jia N."/>
            <person name="Wang J."/>
            <person name="Shi W."/>
            <person name="Du L."/>
            <person name="Sun Y."/>
            <person name="Zhan W."/>
            <person name="Jiang J."/>
            <person name="Wang Q."/>
            <person name="Zhang B."/>
            <person name="Ji P."/>
            <person name="Sakyi L.B."/>
            <person name="Cui X."/>
            <person name="Yuan T."/>
            <person name="Jiang B."/>
            <person name="Yang W."/>
            <person name="Lam T.T.-Y."/>
            <person name="Chang Q."/>
            <person name="Ding S."/>
            <person name="Wang X."/>
            <person name="Zhu J."/>
            <person name="Ruan X."/>
            <person name="Zhao L."/>
            <person name="Wei J."/>
            <person name="Que T."/>
            <person name="Du C."/>
            <person name="Cheng J."/>
            <person name="Dai P."/>
            <person name="Han X."/>
            <person name="Huang E."/>
            <person name="Gao Y."/>
            <person name="Liu J."/>
            <person name="Shao H."/>
            <person name="Ye R."/>
            <person name="Li L."/>
            <person name="Wei W."/>
            <person name="Wang X."/>
            <person name="Wang C."/>
            <person name="Huo Q."/>
            <person name="Li W."/>
            <person name="Guo W."/>
            <person name="Chen H."/>
            <person name="Chen S."/>
            <person name="Zhou L."/>
            <person name="Zhou L."/>
            <person name="Ni X."/>
            <person name="Tian J."/>
            <person name="Zhou Y."/>
            <person name="Sheng Y."/>
            <person name="Liu T."/>
            <person name="Pan Y."/>
            <person name="Xia L."/>
            <person name="Li J."/>
            <person name="Zhao F."/>
            <person name="Cao W."/>
        </authorList>
    </citation>
    <scope>NUCLEOTIDE SEQUENCE</scope>
    <source>
        <strain evidence="1">Rmic-2018</strain>
        <tissue evidence="1">Larvae</tissue>
    </source>
</reference>
<protein>
    <submittedName>
        <fullName evidence="1">Uncharacterized protein</fullName>
    </submittedName>
</protein>
<organism evidence="1 2">
    <name type="scientific">Rhipicephalus microplus</name>
    <name type="common">Cattle tick</name>
    <name type="synonym">Boophilus microplus</name>
    <dbReference type="NCBI Taxonomy" id="6941"/>
    <lineage>
        <taxon>Eukaryota</taxon>
        <taxon>Metazoa</taxon>
        <taxon>Ecdysozoa</taxon>
        <taxon>Arthropoda</taxon>
        <taxon>Chelicerata</taxon>
        <taxon>Arachnida</taxon>
        <taxon>Acari</taxon>
        <taxon>Parasitiformes</taxon>
        <taxon>Ixodida</taxon>
        <taxon>Ixodoidea</taxon>
        <taxon>Ixodidae</taxon>
        <taxon>Rhipicephalinae</taxon>
        <taxon>Rhipicephalus</taxon>
        <taxon>Boophilus</taxon>
    </lineage>
</organism>
<dbReference type="EMBL" id="JABSTU010000007">
    <property type="protein sequence ID" value="KAH8025971.1"/>
    <property type="molecule type" value="Genomic_DNA"/>
</dbReference>
<keyword evidence="2" id="KW-1185">Reference proteome</keyword>